<comment type="caution">
    <text evidence="4">The sequence shown here is derived from an EMBL/GenBank/DDBJ whole genome shotgun (WGS) entry which is preliminary data.</text>
</comment>
<dbReference type="GO" id="GO:0016831">
    <property type="term" value="F:carboxy-lyase activity"/>
    <property type="evidence" value="ECO:0007669"/>
    <property type="project" value="TreeGrafter"/>
</dbReference>
<feature type="compositionally biased region" description="Polar residues" evidence="2">
    <location>
        <begin position="158"/>
        <end position="173"/>
    </location>
</feature>
<feature type="region of interest" description="Disordered" evidence="2">
    <location>
        <begin position="157"/>
        <end position="180"/>
    </location>
</feature>
<accession>A0A1V8SYF8</accession>
<gene>
    <name evidence="4" type="ORF">B0A48_10704</name>
</gene>
<dbReference type="CDD" id="cd12148">
    <property type="entry name" value="fungal_TF_MHR"/>
    <property type="match status" value="1"/>
</dbReference>
<dbReference type="InterPro" id="IPR004507">
    <property type="entry name" value="UbiX-like"/>
</dbReference>
<evidence type="ECO:0000313" key="4">
    <source>
        <dbReference type="EMBL" id="OQO04061.1"/>
    </source>
</evidence>
<evidence type="ECO:0000256" key="1">
    <source>
        <dbReference type="ARBA" id="ARBA00023242"/>
    </source>
</evidence>
<proteinExistence type="predicted"/>
<dbReference type="EMBL" id="NAJO01000023">
    <property type="protein sequence ID" value="OQO04061.1"/>
    <property type="molecule type" value="Genomic_DNA"/>
</dbReference>
<dbReference type="Proteomes" id="UP000192596">
    <property type="component" value="Unassembled WGS sequence"/>
</dbReference>
<reference evidence="5" key="1">
    <citation type="submission" date="2017-03" db="EMBL/GenBank/DDBJ databases">
        <title>Genomes of endolithic fungi from Antarctica.</title>
        <authorList>
            <person name="Coleine C."/>
            <person name="Masonjones S."/>
            <person name="Stajich J.E."/>
        </authorList>
    </citation>
    <scope>NUCLEOTIDE SEQUENCE [LARGE SCALE GENOMIC DNA]</scope>
    <source>
        <strain evidence="5">CCFEE 5527</strain>
    </source>
</reference>
<feature type="compositionally biased region" description="Basic and acidic residues" evidence="2">
    <location>
        <begin position="11"/>
        <end position="20"/>
    </location>
</feature>
<keyword evidence="5" id="KW-1185">Reference proteome</keyword>
<evidence type="ECO:0000313" key="5">
    <source>
        <dbReference type="Proteomes" id="UP000192596"/>
    </source>
</evidence>
<protein>
    <recommendedName>
        <fullName evidence="3">Xylanolytic transcriptional activator regulatory domain-containing protein</fullName>
    </recommendedName>
</protein>
<organism evidence="4 5">
    <name type="scientific">Cryoendolithus antarcticus</name>
    <dbReference type="NCBI Taxonomy" id="1507870"/>
    <lineage>
        <taxon>Eukaryota</taxon>
        <taxon>Fungi</taxon>
        <taxon>Dikarya</taxon>
        <taxon>Ascomycota</taxon>
        <taxon>Pezizomycotina</taxon>
        <taxon>Dothideomycetes</taxon>
        <taxon>Dothideomycetidae</taxon>
        <taxon>Cladosporiales</taxon>
        <taxon>Cladosporiaceae</taxon>
        <taxon>Cryoendolithus</taxon>
    </lineage>
</organism>
<dbReference type="Pfam" id="PF04082">
    <property type="entry name" value="Fungal_trans"/>
    <property type="match status" value="1"/>
</dbReference>
<dbReference type="InterPro" id="IPR007219">
    <property type="entry name" value="XnlR_reg_dom"/>
</dbReference>
<feature type="region of interest" description="Disordered" evidence="2">
    <location>
        <begin position="1"/>
        <end position="36"/>
    </location>
</feature>
<dbReference type="STRING" id="1507870.A0A1V8SYF8"/>
<dbReference type="OrthoDB" id="1747771at2759"/>
<feature type="domain" description="Xylanolytic transcriptional activator regulatory" evidence="3">
    <location>
        <begin position="403"/>
        <end position="474"/>
    </location>
</feature>
<dbReference type="SMART" id="SM00906">
    <property type="entry name" value="Fungal_trans"/>
    <property type="match status" value="1"/>
</dbReference>
<dbReference type="AlphaFoldDB" id="A0A1V8SYF8"/>
<evidence type="ECO:0000259" key="3">
    <source>
        <dbReference type="SMART" id="SM00906"/>
    </source>
</evidence>
<dbReference type="GO" id="GO:0006351">
    <property type="term" value="P:DNA-templated transcription"/>
    <property type="evidence" value="ECO:0007669"/>
    <property type="project" value="InterPro"/>
</dbReference>
<name>A0A1V8SYF8_9PEZI</name>
<dbReference type="PANTHER" id="PTHR43374">
    <property type="entry name" value="FLAVIN PRENYLTRANSFERASE"/>
    <property type="match status" value="1"/>
</dbReference>
<sequence>MSYSLDPSLYGDRDDAKAPRYPDTYPQPATLHHQAQQQIGIHQLPGVAQVAPMITGGAPTRDPAPPSTGGPPANGAVPPQEDVDDFLQEGEQEQAGAAYGADDAIAGASGSGNVTLSRPQFDLICQKLSTLEESLADLRQEVWQNSQARALDAGNVAHTASGTASRDASTALQDGNGDGMQQFRRHTEIHGIHTSNEAGQTVHFGAASIPAILAAMRDGTVDQKEIYERFGKTVLPMFGLDNESATYPFVDLWGLPHGSLARAQELAKALPADDQMLTLFRYYRDLAHVILPCVVSVEELEAELEAFLAYRSAHGRSSGAVSETMIYGRDFHWLGLLFAVLASGAQTCQMPRKERELTSQVYTCCAFECLRFVNFLSRANLQSLQTLLVVESVLTNNMNAGTAWALHGLTIRLAQGLGLHHPCPPSIPRELVYPRSRIWWAIVWKDSILSIIYDRSTEPTTATKHTMPMPMHYGPVSAYHAAMYPLVKIGLEIVRDRARTNEMSSIEIHDQIAHQRDAVSKIMREAADYLRDSRKCTNPRENLEHWALYLHSSYYLSELARSAISPRADPHLAKAYRSLCVENLSNTVEAFLGLNNITSYARFSWSAIHRGLGSAILLGILGEHTKNERARDLLARFITAIHDITVNIDLQEIAAPLQRGIAALRRLNIHEAAGSEYYHDYVSAEGANADGLILGVDGSLQLEPGLQGSLYTPPDSVPEGAGVKNEHSPYSVLNTILWGNEDPHSGTNGMGVVA</sequence>
<feature type="region of interest" description="Disordered" evidence="2">
    <location>
        <begin position="53"/>
        <end position="82"/>
    </location>
</feature>
<evidence type="ECO:0000256" key="2">
    <source>
        <dbReference type="SAM" id="MobiDB-lite"/>
    </source>
</evidence>
<dbReference type="PANTHER" id="PTHR43374:SF1">
    <property type="entry name" value="FLAVIN PRENYLTRANSFERASE PAD1, MITOCHONDRIAL"/>
    <property type="match status" value="1"/>
</dbReference>
<dbReference type="GO" id="GO:0003677">
    <property type="term" value="F:DNA binding"/>
    <property type="evidence" value="ECO:0007669"/>
    <property type="project" value="InterPro"/>
</dbReference>
<keyword evidence="1" id="KW-0539">Nucleus</keyword>
<dbReference type="InParanoid" id="A0A1V8SYF8"/>
<dbReference type="GO" id="GO:0008270">
    <property type="term" value="F:zinc ion binding"/>
    <property type="evidence" value="ECO:0007669"/>
    <property type="project" value="InterPro"/>
</dbReference>